<proteinExistence type="predicted"/>
<dbReference type="Gene3D" id="2.60.120.1290">
    <property type="match status" value="1"/>
</dbReference>
<sequence length="650" mass="68138">MADPVTPADWRLGPASRTATALADWAFGDEMGAKSARLRAAVRAVALSADEAEETQEEAASPPRQVVTRLTDGAGIARLGQAEPDADALHLEAFGPPLPNDALGRQAAPAPVVLPDLPPAPGVVVTAVIDGGLPFLNRAFQAAGGTTRVRYAWVQDGRFRHDGPSHVSHGREFTAAEIETLLADASRNGPYPDELAAYRAAGLADFARPRGHILGRASTHGAHVAALAGGYPPEDDRTDRPLIFVQLPHVVTGDTSGASLAPHVISALDYIEDRADRIAAALGCGRLPLVINLSYGGTGGPLDGTGFLERRMDAFLERRNRRGTCTAILLPAGNAHLSQGHARIGTDTHFTGPGRTETLSWKIQPSDHSDSFIEIWTPREAPGNRLEVALTTPGGAPGPFLPAIAGQAVTLPGPDGPVARISYRYVGGPTRRGCFTIAVAPTDNPGRPGPRAPAGVWTVTLRDTGLPAGSHVDAWILRDDEVPGHDNDARQSRFVDPRHGKAHCPVIAQGLQSAIATGRRTIVVGGFVDRSGHVARYSAGGATNTDDRPGPDALTVSDASRVHPGVISAGVLSGSRMPVSGSSVAVPQITRAVADAFAKGEQPDRAWVAAWAAACEQADFAGRAARPDAHRGGAGRIQPAPQDRRRYWPL</sequence>
<dbReference type="AlphaFoldDB" id="A0A849KZE1"/>
<dbReference type="Gene3D" id="3.40.50.200">
    <property type="entry name" value="Peptidase S8/S53 domain"/>
    <property type="match status" value="1"/>
</dbReference>
<feature type="region of interest" description="Disordered" evidence="1">
    <location>
        <begin position="626"/>
        <end position="650"/>
    </location>
</feature>
<keyword evidence="3" id="KW-1185">Reference proteome</keyword>
<accession>A0A849KZE1</accession>
<dbReference type="RefSeq" id="WP_171321580.1">
    <property type="nucleotide sequence ID" value="NZ_JABFBC010000001.1"/>
</dbReference>
<gene>
    <name evidence="2" type="ORF">HMH01_00905</name>
</gene>
<dbReference type="GO" id="GO:0006508">
    <property type="term" value="P:proteolysis"/>
    <property type="evidence" value="ECO:0007669"/>
    <property type="project" value="InterPro"/>
</dbReference>
<dbReference type="InterPro" id="IPR036852">
    <property type="entry name" value="Peptidase_S8/S53_dom_sf"/>
</dbReference>
<dbReference type="GO" id="GO:0004252">
    <property type="term" value="F:serine-type endopeptidase activity"/>
    <property type="evidence" value="ECO:0007669"/>
    <property type="project" value="InterPro"/>
</dbReference>
<evidence type="ECO:0008006" key="4">
    <source>
        <dbReference type="Google" id="ProtNLM"/>
    </source>
</evidence>
<dbReference type="EMBL" id="JABFBC010000001">
    <property type="protein sequence ID" value="NNU78984.1"/>
    <property type="molecule type" value="Genomic_DNA"/>
</dbReference>
<dbReference type="Proteomes" id="UP000572377">
    <property type="component" value="Unassembled WGS sequence"/>
</dbReference>
<protein>
    <recommendedName>
        <fullName evidence="4">Subtilase family protein</fullName>
    </recommendedName>
</protein>
<organism evidence="2 3">
    <name type="scientific">Halovulum dunhuangense</name>
    <dbReference type="NCBI Taxonomy" id="1505036"/>
    <lineage>
        <taxon>Bacteria</taxon>
        <taxon>Pseudomonadati</taxon>
        <taxon>Pseudomonadota</taxon>
        <taxon>Alphaproteobacteria</taxon>
        <taxon>Rhodobacterales</taxon>
        <taxon>Paracoccaceae</taxon>
        <taxon>Halovulum</taxon>
    </lineage>
</organism>
<reference evidence="2 3" key="1">
    <citation type="submission" date="2020-05" db="EMBL/GenBank/DDBJ databases">
        <title>Gimesia benthica sp. nov., a novel planctomycete isolated from a deep-sea water sample of the Northwest Indian Ocean.</title>
        <authorList>
            <person name="Wang J."/>
            <person name="Ruan C."/>
            <person name="Song L."/>
            <person name="Zhu Y."/>
            <person name="Li A."/>
            <person name="Zheng X."/>
            <person name="Wang L."/>
            <person name="Lu Z."/>
            <person name="Huang Y."/>
            <person name="Du W."/>
            <person name="Zhou Y."/>
            <person name="Huang L."/>
            <person name="Dai X."/>
        </authorList>
    </citation>
    <scope>NUCLEOTIDE SEQUENCE [LARGE SCALE GENOMIC DNA]</scope>
    <source>
        <strain evidence="2 3">YYQ-30</strain>
    </source>
</reference>
<evidence type="ECO:0000256" key="1">
    <source>
        <dbReference type="SAM" id="MobiDB-lite"/>
    </source>
</evidence>
<name>A0A849KZE1_9RHOB</name>
<dbReference type="SUPFAM" id="SSF52743">
    <property type="entry name" value="Subtilisin-like"/>
    <property type="match status" value="1"/>
</dbReference>
<evidence type="ECO:0000313" key="3">
    <source>
        <dbReference type="Proteomes" id="UP000572377"/>
    </source>
</evidence>
<evidence type="ECO:0000313" key="2">
    <source>
        <dbReference type="EMBL" id="NNU78984.1"/>
    </source>
</evidence>
<comment type="caution">
    <text evidence="2">The sequence shown here is derived from an EMBL/GenBank/DDBJ whole genome shotgun (WGS) entry which is preliminary data.</text>
</comment>